<evidence type="ECO:0000313" key="2">
    <source>
        <dbReference type="Proteomes" id="UP000596827"/>
    </source>
</evidence>
<reference evidence="1" key="1">
    <citation type="submission" date="2020-08" db="EMBL/GenBank/DDBJ databases">
        <title>Ramlibacter sp. GTP1 16S ribosomal RNA gene genome sequencing and assembly.</title>
        <authorList>
            <person name="Kang M."/>
        </authorList>
    </citation>
    <scope>NUCLEOTIDE SEQUENCE</scope>
    <source>
        <strain evidence="1">GTP1</strain>
    </source>
</reference>
<gene>
    <name evidence="1" type="ORF">H8R02_15405</name>
</gene>
<accession>A0A923MAN9</accession>
<sequence>MDRMHPDVRARYRVLQQEADFALWRAREGNHEMRSRLQAALRNEGPAPADPELQELRRLEADAEAKYRELRDFLRAEFERVPVA</sequence>
<keyword evidence="2" id="KW-1185">Reference proteome</keyword>
<comment type="caution">
    <text evidence="1">The sequence shown here is derived from an EMBL/GenBank/DDBJ whole genome shotgun (WGS) entry which is preliminary data.</text>
</comment>
<organism evidence="1 2">
    <name type="scientific">Ramlibacter albus</name>
    <dbReference type="NCBI Taxonomy" id="2079448"/>
    <lineage>
        <taxon>Bacteria</taxon>
        <taxon>Pseudomonadati</taxon>
        <taxon>Pseudomonadota</taxon>
        <taxon>Betaproteobacteria</taxon>
        <taxon>Burkholderiales</taxon>
        <taxon>Comamonadaceae</taxon>
        <taxon>Ramlibacter</taxon>
    </lineage>
</organism>
<dbReference type="AlphaFoldDB" id="A0A923MAN9"/>
<protein>
    <submittedName>
        <fullName evidence="1">Uncharacterized protein</fullName>
    </submittedName>
</protein>
<dbReference type="EMBL" id="JACORU010000005">
    <property type="protein sequence ID" value="MBC5765854.1"/>
    <property type="molecule type" value="Genomic_DNA"/>
</dbReference>
<dbReference type="Proteomes" id="UP000596827">
    <property type="component" value="Unassembled WGS sequence"/>
</dbReference>
<name>A0A923MAN9_9BURK</name>
<dbReference type="RefSeq" id="WP_187082323.1">
    <property type="nucleotide sequence ID" value="NZ_JACORU010000005.1"/>
</dbReference>
<proteinExistence type="predicted"/>
<evidence type="ECO:0000313" key="1">
    <source>
        <dbReference type="EMBL" id="MBC5765854.1"/>
    </source>
</evidence>